<dbReference type="AlphaFoldDB" id="A0A6J5UP29"/>
<evidence type="ECO:0000313" key="2">
    <source>
        <dbReference type="EMBL" id="CAB4278296.1"/>
    </source>
</evidence>
<sequence>MENEYKIFDVERDIKNNNSKSDLHFIWKERLNMWGHIQSFPSLNTNSTTSSGNAKGENGGDSQRSGGDSTMNHGIK</sequence>
<feature type="compositionally biased region" description="Low complexity" evidence="1">
    <location>
        <begin position="44"/>
        <end position="53"/>
    </location>
</feature>
<feature type="region of interest" description="Disordered" evidence="1">
    <location>
        <begin position="39"/>
        <end position="76"/>
    </location>
</feature>
<protein>
    <submittedName>
        <fullName evidence="2">Uncharacterized protein</fullName>
    </submittedName>
</protein>
<feature type="compositionally biased region" description="Polar residues" evidence="1">
    <location>
        <begin position="60"/>
        <end position="76"/>
    </location>
</feature>
<name>A0A6J5UP29_PRUAR</name>
<dbReference type="EMBL" id="CAEKDK010000004">
    <property type="protein sequence ID" value="CAB4278296.1"/>
    <property type="molecule type" value="Genomic_DNA"/>
</dbReference>
<gene>
    <name evidence="2" type="ORF">CURHAP_LOCUS28935</name>
</gene>
<dbReference type="Proteomes" id="UP000507222">
    <property type="component" value="Unassembled WGS sequence"/>
</dbReference>
<evidence type="ECO:0000313" key="3">
    <source>
        <dbReference type="Proteomes" id="UP000507222"/>
    </source>
</evidence>
<accession>A0A6J5UP29</accession>
<reference evidence="2 3" key="1">
    <citation type="submission" date="2020-05" db="EMBL/GenBank/DDBJ databases">
        <authorList>
            <person name="Campoy J."/>
            <person name="Schneeberger K."/>
            <person name="Spophaly S."/>
        </authorList>
    </citation>
    <scope>NUCLEOTIDE SEQUENCE [LARGE SCALE GENOMIC DNA]</scope>
    <source>
        <strain evidence="2">PruArmRojPasFocal</strain>
    </source>
</reference>
<evidence type="ECO:0000256" key="1">
    <source>
        <dbReference type="SAM" id="MobiDB-lite"/>
    </source>
</evidence>
<organism evidence="2 3">
    <name type="scientific">Prunus armeniaca</name>
    <name type="common">Apricot</name>
    <name type="synonym">Armeniaca vulgaris</name>
    <dbReference type="NCBI Taxonomy" id="36596"/>
    <lineage>
        <taxon>Eukaryota</taxon>
        <taxon>Viridiplantae</taxon>
        <taxon>Streptophyta</taxon>
        <taxon>Embryophyta</taxon>
        <taxon>Tracheophyta</taxon>
        <taxon>Spermatophyta</taxon>
        <taxon>Magnoliopsida</taxon>
        <taxon>eudicotyledons</taxon>
        <taxon>Gunneridae</taxon>
        <taxon>Pentapetalae</taxon>
        <taxon>rosids</taxon>
        <taxon>fabids</taxon>
        <taxon>Rosales</taxon>
        <taxon>Rosaceae</taxon>
        <taxon>Amygdaloideae</taxon>
        <taxon>Amygdaleae</taxon>
        <taxon>Prunus</taxon>
    </lineage>
</organism>
<proteinExistence type="predicted"/>